<accession>A0AAE0VNM9</accession>
<reference evidence="1" key="2">
    <citation type="journal article" date="2021" name="Genome Biol. Evol.">
        <title>Developing a high-quality reference genome for a parasitic bivalve with doubly uniparental inheritance (Bivalvia: Unionida).</title>
        <authorList>
            <person name="Smith C.H."/>
        </authorList>
    </citation>
    <scope>NUCLEOTIDE SEQUENCE</scope>
    <source>
        <strain evidence="1">CHS0354</strain>
        <tissue evidence="1">Mantle</tissue>
    </source>
</reference>
<reference evidence="1" key="3">
    <citation type="submission" date="2023-05" db="EMBL/GenBank/DDBJ databases">
        <authorList>
            <person name="Smith C.H."/>
        </authorList>
    </citation>
    <scope>NUCLEOTIDE SEQUENCE</scope>
    <source>
        <strain evidence="1">CHS0354</strain>
        <tissue evidence="1">Mantle</tissue>
    </source>
</reference>
<keyword evidence="2" id="KW-1185">Reference proteome</keyword>
<reference evidence="1" key="1">
    <citation type="journal article" date="2021" name="Genome Biol. Evol.">
        <title>A High-Quality Reference Genome for a Parasitic Bivalve with Doubly Uniparental Inheritance (Bivalvia: Unionida).</title>
        <authorList>
            <person name="Smith C.H."/>
        </authorList>
    </citation>
    <scope>NUCLEOTIDE SEQUENCE</scope>
    <source>
        <strain evidence="1">CHS0354</strain>
    </source>
</reference>
<evidence type="ECO:0000313" key="1">
    <source>
        <dbReference type="EMBL" id="KAK3583532.1"/>
    </source>
</evidence>
<protein>
    <submittedName>
        <fullName evidence="1">Uncharacterized protein</fullName>
    </submittedName>
</protein>
<comment type="caution">
    <text evidence="1">The sequence shown here is derived from an EMBL/GenBank/DDBJ whole genome shotgun (WGS) entry which is preliminary data.</text>
</comment>
<evidence type="ECO:0000313" key="2">
    <source>
        <dbReference type="Proteomes" id="UP001195483"/>
    </source>
</evidence>
<sequence length="293" mass="33772">MGGAQEPPPIRGNLGDEVERIRVFRNSVYGHAKEGHVHTLDYSDLCREMKTFVTSLDAFFGGNCDFVGRINSILTSSMDKALQDTYIDKIQEIAKLSDEMSKVKQIVGRIEKYIRDHHRQVVETTSQRRKTESSLKRGLKTLEGRVESLEKDSSQRILQQHMSHARRNFVETRAYIRANEILQQHRRLIITGKSGQEKNEFAKIYLKEYALSDAEVSTICKTGEATVGFSQICKADDQSRLLVLFSKLEQINHFRLEDNMTYGCLVLVLLSKGRLRLQSIRERFQMTVKRRKT</sequence>
<dbReference type="EMBL" id="JAEAOA010001560">
    <property type="protein sequence ID" value="KAK3583532.1"/>
    <property type="molecule type" value="Genomic_DNA"/>
</dbReference>
<dbReference type="Proteomes" id="UP001195483">
    <property type="component" value="Unassembled WGS sequence"/>
</dbReference>
<name>A0AAE0VNM9_9BIVA</name>
<proteinExistence type="predicted"/>
<gene>
    <name evidence="1" type="ORF">CHS0354_026116</name>
</gene>
<dbReference type="AlphaFoldDB" id="A0AAE0VNM9"/>
<organism evidence="1 2">
    <name type="scientific">Potamilus streckersoni</name>
    <dbReference type="NCBI Taxonomy" id="2493646"/>
    <lineage>
        <taxon>Eukaryota</taxon>
        <taxon>Metazoa</taxon>
        <taxon>Spiralia</taxon>
        <taxon>Lophotrochozoa</taxon>
        <taxon>Mollusca</taxon>
        <taxon>Bivalvia</taxon>
        <taxon>Autobranchia</taxon>
        <taxon>Heteroconchia</taxon>
        <taxon>Palaeoheterodonta</taxon>
        <taxon>Unionida</taxon>
        <taxon>Unionoidea</taxon>
        <taxon>Unionidae</taxon>
        <taxon>Ambleminae</taxon>
        <taxon>Lampsilini</taxon>
        <taxon>Potamilus</taxon>
    </lineage>
</organism>